<evidence type="ECO:0000313" key="2">
    <source>
        <dbReference type="EMBL" id="CRK36144.1"/>
    </source>
</evidence>
<dbReference type="EMBL" id="CVQH01023923">
    <property type="protein sequence ID" value="CRK36144.1"/>
    <property type="molecule type" value="Genomic_DNA"/>
</dbReference>
<proteinExistence type="predicted"/>
<dbReference type="AlphaFoldDB" id="A0A0G4MPM5"/>
<keyword evidence="3" id="KW-1185">Reference proteome</keyword>
<gene>
    <name evidence="2" type="ORF">BN1708_019931</name>
</gene>
<sequence length="37" mass="4402">HRPRRLVRLRRPLPLGPRHCLGHAQHREPLQPQRPGL</sequence>
<dbReference type="Proteomes" id="UP000044602">
    <property type="component" value="Unassembled WGS sequence"/>
</dbReference>
<reference evidence="2 3" key="1">
    <citation type="submission" date="2015-05" db="EMBL/GenBank/DDBJ databases">
        <authorList>
            <person name="Wang D.B."/>
            <person name="Wang M."/>
        </authorList>
    </citation>
    <scope>NUCLEOTIDE SEQUENCE [LARGE SCALE GENOMIC DNA]</scope>
    <source>
        <strain evidence="2">VL1</strain>
    </source>
</reference>
<protein>
    <submittedName>
        <fullName evidence="2">Uncharacterized protein</fullName>
    </submittedName>
</protein>
<organism evidence="2 3">
    <name type="scientific">Verticillium longisporum</name>
    <name type="common">Verticillium dahliae var. longisporum</name>
    <dbReference type="NCBI Taxonomy" id="100787"/>
    <lineage>
        <taxon>Eukaryota</taxon>
        <taxon>Fungi</taxon>
        <taxon>Dikarya</taxon>
        <taxon>Ascomycota</taxon>
        <taxon>Pezizomycotina</taxon>
        <taxon>Sordariomycetes</taxon>
        <taxon>Hypocreomycetidae</taxon>
        <taxon>Glomerellales</taxon>
        <taxon>Plectosphaerellaceae</taxon>
        <taxon>Verticillium</taxon>
    </lineage>
</organism>
<evidence type="ECO:0000256" key="1">
    <source>
        <dbReference type="SAM" id="MobiDB-lite"/>
    </source>
</evidence>
<evidence type="ECO:0000313" key="3">
    <source>
        <dbReference type="Proteomes" id="UP000044602"/>
    </source>
</evidence>
<feature type="non-terminal residue" evidence="2">
    <location>
        <position position="1"/>
    </location>
</feature>
<name>A0A0G4MPM5_VERLO</name>
<accession>A0A0G4MPM5</accession>
<feature type="region of interest" description="Disordered" evidence="1">
    <location>
        <begin position="16"/>
        <end position="37"/>
    </location>
</feature>